<keyword evidence="5 6" id="KW-0472">Membrane</keyword>
<dbReference type="GO" id="GO:0015459">
    <property type="term" value="F:potassium channel regulator activity"/>
    <property type="evidence" value="ECO:0007669"/>
    <property type="project" value="TreeGrafter"/>
</dbReference>
<evidence type="ECO:0000313" key="7">
    <source>
        <dbReference type="EMBL" id="KPP62589.1"/>
    </source>
</evidence>
<dbReference type="GO" id="GO:0008076">
    <property type="term" value="C:voltage-gated potassium channel complex"/>
    <property type="evidence" value="ECO:0007669"/>
    <property type="project" value="TreeGrafter"/>
</dbReference>
<evidence type="ECO:0000256" key="1">
    <source>
        <dbReference type="ARBA" id="ARBA00004167"/>
    </source>
</evidence>
<evidence type="ECO:0000256" key="2">
    <source>
        <dbReference type="ARBA" id="ARBA00005688"/>
    </source>
</evidence>
<evidence type="ECO:0000256" key="3">
    <source>
        <dbReference type="ARBA" id="ARBA00022692"/>
    </source>
</evidence>
<evidence type="ECO:0000256" key="5">
    <source>
        <dbReference type="ARBA" id="ARBA00023136"/>
    </source>
</evidence>
<comment type="caution">
    <text evidence="7">The sequence shown here is derived from an EMBL/GenBank/DDBJ whole genome shotgun (WGS) entry which is preliminary data.</text>
</comment>
<evidence type="ECO:0000256" key="6">
    <source>
        <dbReference type="SAM" id="Phobius"/>
    </source>
</evidence>
<sequence length="186" mass="20393">MGAGSLGLIPSSSRRVHLPRVTFERLHLVLYKPQCPENVPATQENCTSAVFPASLALHAMTQRNSSVLLSLLGSWILQCLNGTREPPSSVPQGLNQGLNQASNREQDQGMIYLVLMVGLFSFFTFGIMLSYIRSRKVEGSNDPYHQYIVRDWTRPLVLASPALPQGVGHQEPVVLGNSAVLEALPE</sequence>
<evidence type="ECO:0000256" key="4">
    <source>
        <dbReference type="ARBA" id="ARBA00022989"/>
    </source>
</evidence>
<keyword evidence="3 6" id="KW-0812">Transmembrane</keyword>
<dbReference type="PRINTS" id="PR00168">
    <property type="entry name" value="KCNECHANNEL"/>
</dbReference>
<dbReference type="GO" id="GO:1902282">
    <property type="term" value="F:voltage-gated potassium channel activity involved in ventricular cardiac muscle cell action potential repolarization"/>
    <property type="evidence" value="ECO:0007669"/>
    <property type="project" value="TreeGrafter"/>
</dbReference>
<keyword evidence="4 6" id="KW-1133">Transmembrane helix</keyword>
<dbReference type="AlphaFoldDB" id="A0A0P7TNA8"/>
<comment type="subcellular location">
    <subcellularLocation>
        <location evidence="1">Membrane</location>
        <topology evidence="1">Single-pass membrane protein</topology>
    </subcellularLocation>
</comment>
<evidence type="ECO:0008006" key="9">
    <source>
        <dbReference type="Google" id="ProtNLM"/>
    </source>
</evidence>
<dbReference type="GO" id="GO:0086091">
    <property type="term" value="P:regulation of heart rate by cardiac conduction"/>
    <property type="evidence" value="ECO:0007669"/>
    <property type="project" value="TreeGrafter"/>
</dbReference>
<dbReference type="EMBL" id="JARO02008540">
    <property type="protein sequence ID" value="KPP62589.1"/>
    <property type="molecule type" value="Genomic_DNA"/>
</dbReference>
<dbReference type="InterPro" id="IPR000369">
    <property type="entry name" value="K_chnl_KCNE"/>
</dbReference>
<accession>A0A0P7TNA8</accession>
<dbReference type="GO" id="GO:0060307">
    <property type="term" value="P:regulation of ventricular cardiac muscle cell membrane repolarization"/>
    <property type="evidence" value="ECO:0007669"/>
    <property type="project" value="TreeGrafter"/>
</dbReference>
<dbReference type="Proteomes" id="UP000034805">
    <property type="component" value="Unassembled WGS sequence"/>
</dbReference>
<dbReference type="GO" id="GO:0097623">
    <property type="term" value="P:potassium ion export across plasma membrane"/>
    <property type="evidence" value="ECO:0007669"/>
    <property type="project" value="TreeGrafter"/>
</dbReference>
<name>A0A0P7TNA8_SCLFO</name>
<dbReference type="Pfam" id="PF02060">
    <property type="entry name" value="ISK_Channel"/>
    <property type="match status" value="1"/>
</dbReference>
<organism evidence="7 8">
    <name type="scientific">Scleropages formosus</name>
    <name type="common">Asian bonytongue</name>
    <name type="synonym">Osteoglossum formosum</name>
    <dbReference type="NCBI Taxonomy" id="113540"/>
    <lineage>
        <taxon>Eukaryota</taxon>
        <taxon>Metazoa</taxon>
        <taxon>Chordata</taxon>
        <taxon>Craniata</taxon>
        <taxon>Vertebrata</taxon>
        <taxon>Euteleostomi</taxon>
        <taxon>Actinopterygii</taxon>
        <taxon>Neopterygii</taxon>
        <taxon>Teleostei</taxon>
        <taxon>Osteoglossocephala</taxon>
        <taxon>Osteoglossomorpha</taxon>
        <taxon>Osteoglossiformes</taxon>
        <taxon>Osteoglossidae</taxon>
        <taxon>Scleropages</taxon>
    </lineage>
</organism>
<dbReference type="GO" id="GO:0044325">
    <property type="term" value="F:transmembrane transporter binding"/>
    <property type="evidence" value="ECO:0007669"/>
    <property type="project" value="TreeGrafter"/>
</dbReference>
<reference evidence="7 8" key="1">
    <citation type="submission" date="2015-08" db="EMBL/GenBank/DDBJ databases">
        <title>The genome of the Asian arowana (Scleropages formosus).</title>
        <authorList>
            <person name="Tan M.H."/>
            <person name="Gan H.M."/>
            <person name="Croft L.J."/>
            <person name="Austin C.M."/>
        </authorList>
    </citation>
    <scope>NUCLEOTIDE SEQUENCE [LARGE SCALE GENOMIC DNA]</scope>
    <source>
        <strain evidence="7">Aro1</strain>
    </source>
</reference>
<dbReference type="STRING" id="113540.ENSSFOP00015071114"/>
<gene>
    <name evidence="7" type="ORF">Z043_119219</name>
</gene>
<proteinExistence type="inferred from homology"/>
<evidence type="ECO:0000313" key="8">
    <source>
        <dbReference type="Proteomes" id="UP000034805"/>
    </source>
</evidence>
<comment type="similarity">
    <text evidence="2">Belongs to the potassium channel KCNE family.</text>
</comment>
<protein>
    <recommendedName>
        <fullName evidence="9">Potassium voltage-gated channel subfamily E member 1-like</fullName>
    </recommendedName>
</protein>
<dbReference type="GO" id="GO:0005251">
    <property type="term" value="F:delayed rectifier potassium channel activity"/>
    <property type="evidence" value="ECO:0007669"/>
    <property type="project" value="TreeGrafter"/>
</dbReference>
<feature type="transmembrane region" description="Helical" evidence="6">
    <location>
        <begin position="110"/>
        <end position="132"/>
    </location>
</feature>
<dbReference type="PANTHER" id="PTHR15282">
    <property type="entry name" value="POTASSIUM VOLTAGE-GATED CHANNEL SUBFAMILY E MEMBER 1, 3"/>
    <property type="match status" value="1"/>
</dbReference>
<dbReference type="PANTHER" id="PTHR15282:SF10">
    <property type="entry name" value="POTASSIUM VOLTAGE-GATED CHANNEL SUBFAMILY E MEMBER 1"/>
    <property type="match status" value="1"/>
</dbReference>